<name>A0A6G1HDD4_9PEZI</name>
<keyword evidence="3" id="KW-1185">Reference proteome</keyword>
<evidence type="ECO:0000313" key="2">
    <source>
        <dbReference type="EMBL" id="KAF1991243.1"/>
    </source>
</evidence>
<proteinExistence type="predicted"/>
<evidence type="ECO:0000256" key="1">
    <source>
        <dbReference type="SAM" id="MobiDB-lite"/>
    </source>
</evidence>
<organism evidence="2 3">
    <name type="scientific">Aulographum hederae CBS 113979</name>
    <dbReference type="NCBI Taxonomy" id="1176131"/>
    <lineage>
        <taxon>Eukaryota</taxon>
        <taxon>Fungi</taxon>
        <taxon>Dikarya</taxon>
        <taxon>Ascomycota</taxon>
        <taxon>Pezizomycotina</taxon>
        <taxon>Dothideomycetes</taxon>
        <taxon>Pleosporomycetidae</taxon>
        <taxon>Aulographales</taxon>
        <taxon>Aulographaceae</taxon>
    </lineage>
</organism>
<dbReference type="AlphaFoldDB" id="A0A6G1HDD4"/>
<accession>A0A6G1HDD4</accession>
<dbReference type="EMBL" id="ML977140">
    <property type="protein sequence ID" value="KAF1991243.1"/>
    <property type="molecule type" value="Genomic_DNA"/>
</dbReference>
<feature type="region of interest" description="Disordered" evidence="1">
    <location>
        <begin position="1"/>
        <end position="20"/>
    </location>
</feature>
<evidence type="ECO:0000313" key="3">
    <source>
        <dbReference type="Proteomes" id="UP000800041"/>
    </source>
</evidence>
<reference evidence="2" key="1">
    <citation type="journal article" date="2020" name="Stud. Mycol.">
        <title>101 Dothideomycetes genomes: a test case for predicting lifestyles and emergence of pathogens.</title>
        <authorList>
            <person name="Haridas S."/>
            <person name="Albert R."/>
            <person name="Binder M."/>
            <person name="Bloem J."/>
            <person name="Labutti K."/>
            <person name="Salamov A."/>
            <person name="Andreopoulos B."/>
            <person name="Baker S."/>
            <person name="Barry K."/>
            <person name="Bills G."/>
            <person name="Bluhm B."/>
            <person name="Cannon C."/>
            <person name="Castanera R."/>
            <person name="Culley D."/>
            <person name="Daum C."/>
            <person name="Ezra D."/>
            <person name="Gonzalez J."/>
            <person name="Henrissat B."/>
            <person name="Kuo A."/>
            <person name="Liang C."/>
            <person name="Lipzen A."/>
            <person name="Lutzoni F."/>
            <person name="Magnuson J."/>
            <person name="Mondo S."/>
            <person name="Nolan M."/>
            <person name="Ohm R."/>
            <person name="Pangilinan J."/>
            <person name="Park H.-J."/>
            <person name="Ramirez L."/>
            <person name="Alfaro M."/>
            <person name="Sun H."/>
            <person name="Tritt A."/>
            <person name="Yoshinaga Y."/>
            <person name="Zwiers L.-H."/>
            <person name="Turgeon B."/>
            <person name="Goodwin S."/>
            <person name="Spatafora J."/>
            <person name="Crous P."/>
            <person name="Grigoriev I."/>
        </authorList>
    </citation>
    <scope>NUCLEOTIDE SEQUENCE</scope>
    <source>
        <strain evidence="2">CBS 113979</strain>
    </source>
</reference>
<feature type="region of interest" description="Disordered" evidence="1">
    <location>
        <begin position="25"/>
        <end position="221"/>
    </location>
</feature>
<feature type="compositionally biased region" description="Pro residues" evidence="1">
    <location>
        <begin position="66"/>
        <end position="78"/>
    </location>
</feature>
<dbReference type="Proteomes" id="UP000800041">
    <property type="component" value="Unassembled WGS sequence"/>
</dbReference>
<gene>
    <name evidence="2" type="ORF">K402DRAFT_173830</name>
</gene>
<feature type="compositionally biased region" description="Low complexity" evidence="1">
    <location>
        <begin position="207"/>
        <end position="216"/>
    </location>
</feature>
<feature type="compositionally biased region" description="Polar residues" evidence="1">
    <location>
        <begin position="116"/>
        <end position="127"/>
    </location>
</feature>
<protein>
    <submittedName>
        <fullName evidence="2">Uncharacterized protein</fullName>
    </submittedName>
</protein>
<sequence length="282" mass="31017">MPGSSETDEPRSSSALFKRAATTLSAARRFAHPHGYESPEEESSARGLFQGRPKKNKRQNSNAVPQPGPNDYYPPTPPSRVNSDPFTNTEQPGHASTYYSSPAASSYDPSFSPPSRQSTGFSSNASSGHYPPSSFTSPSTHSSPDPQSHPNYAQNQSHMFGSPAPPLHNSAHSPYPHSTHAHLGPQLYPQSPYGYSQPHSPPPFQPGWPAQQAPPQHMTIPPQYRCLHRSTVTFQHSECNESPRCEPINWKDNYYCVHGSVVNFQRTFCNDGCGPVQTINEM</sequence>
<feature type="compositionally biased region" description="Polar residues" evidence="1">
    <location>
        <begin position="79"/>
        <end position="91"/>
    </location>
</feature>
<feature type="compositionally biased region" description="Low complexity" evidence="1">
    <location>
        <begin position="95"/>
        <end position="115"/>
    </location>
</feature>
<feature type="compositionally biased region" description="Low complexity" evidence="1">
    <location>
        <begin position="131"/>
        <end position="150"/>
    </location>
</feature>